<dbReference type="InterPro" id="IPR001478">
    <property type="entry name" value="PDZ"/>
</dbReference>
<dbReference type="PANTHER" id="PTHR43343">
    <property type="entry name" value="PEPTIDASE S12"/>
    <property type="match status" value="1"/>
</dbReference>
<dbReference type="Pfam" id="PF13365">
    <property type="entry name" value="Trypsin_2"/>
    <property type="match status" value="1"/>
</dbReference>
<dbReference type="Pfam" id="PF13180">
    <property type="entry name" value="PDZ_2"/>
    <property type="match status" value="1"/>
</dbReference>
<dbReference type="GO" id="GO:0004252">
    <property type="term" value="F:serine-type endopeptidase activity"/>
    <property type="evidence" value="ECO:0007669"/>
    <property type="project" value="InterPro"/>
</dbReference>
<dbReference type="InterPro" id="IPR001940">
    <property type="entry name" value="Peptidase_S1C"/>
</dbReference>
<comment type="similarity">
    <text evidence="1">Belongs to the peptidase S1C family.</text>
</comment>
<evidence type="ECO:0000256" key="5">
    <source>
        <dbReference type="SAM" id="Phobius"/>
    </source>
</evidence>
<dbReference type="PANTHER" id="PTHR43343:SF3">
    <property type="entry name" value="PROTEASE DO-LIKE 8, CHLOROPLASTIC"/>
    <property type="match status" value="1"/>
</dbReference>
<feature type="region of interest" description="Disordered" evidence="4">
    <location>
        <begin position="395"/>
        <end position="423"/>
    </location>
</feature>
<dbReference type="InterPro" id="IPR009003">
    <property type="entry name" value="Peptidase_S1_PA"/>
</dbReference>
<dbReference type="PRINTS" id="PR00834">
    <property type="entry name" value="PROTEASES2C"/>
</dbReference>
<dbReference type="RefSeq" id="WP_131156209.1">
    <property type="nucleotide sequence ID" value="NZ_CP036402.1"/>
</dbReference>
<dbReference type="SUPFAM" id="SSF50494">
    <property type="entry name" value="Trypsin-like serine proteases"/>
    <property type="match status" value="1"/>
</dbReference>
<reference evidence="7 8" key="1">
    <citation type="submission" date="2019-01" db="EMBL/GenBank/DDBJ databases">
        <title>Egibacter rhizosphaerae EGI 80759T.</title>
        <authorList>
            <person name="Chen D.-D."/>
            <person name="Tian Y."/>
            <person name="Jiao J.-Y."/>
            <person name="Zhang X.-T."/>
            <person name="Zhang Y.-G."/>
            <person name="Zhang Y."/>
            <person name="Xiao M."/>
            <person name="Shu W.-S."/>
            <person name="Li W.-J."/>
        </authorList>
    </citation>
    <scope>NUCLEOTIDE SEQUENCE [LARGE SCALE GENOMIC DNA]</scope>
    <source>
        <strain evidence="7 8">EGI 80759</strain>
    </source>
</reference>
<dbReference type="SUPFAM" id="SSF50156">
    <property type="entry name" value="PDZ domain-like"/>
    <property type="match status" value="1"/>
</dbReference>
<proteinExistence type="inferred from homology"/>
<name>A0A411YJF4_9ACTN</name>
<feature type="domain" description="PDZ" evidence="6">
    <location>
        <begin position="311"/>
        <end position="385"/>
    </location>
</feature>
<dbReference type="Proteomes" id="UP000291469">
    <property type="component" value="Chromosome"/>
</dbReference>
<sequence length="423" mass="42931">MRGAARRTPADEVYPAIPAVSRRRSRAATVTGVVAASCVGALVGGGLVLAVAATAGDTIGLGGETPAPVPQTTVEPPPGEGDDADSDRIADVAEAVLPAVVRVDIDGEEADQQPDRGPDDPSGNGSGVIYGGEGHIITNNHVVEPADDLTVVFADGSREEAEVVGTDRLNDLAVIQVDRDDLTVIGIGDQSALRVGQPAVAVGSPFGLEGSVTSGVISALDRGIDVRGPGGAPLTLPQVIQTDAPINPGNSGGPLVDRHGQLIGINSAILTSGQPANAGVGFAIPVDTVVDVADELIAEGRVTHPFIGIEGATLSVSEAEELGIDGGAEISEIVPDTPAAEAGLQSGDVVVGLGDDTILAMEELVTSVLEYEVGEAVEVHLLRDGEEETVEVVLAERPGDDELGSTDPELEGPEDLPDDEFED</sequence>
<evidence type="ECO:0000256" key="4">
    <source>
        <dbReference type="SAM" id="MobiDB-lite"/>
    </source>
</evidence>
<dbReference type="PROSITE" id="PS50106">
    <property type="entry name" value="PDZ"/>
    <property type="match status" value="1"/>
</dbReference>
<dbReference type="Gene3D" id="2.40.10.10">
    <property type="entry name" value="Trypsin-like serine proteases"/>
    <property type="match status" value="2"/>
</dbReference>
<dbReference type="InterPro" id="IPR043504">
    <property type="entry name" value="Peptidase_S1_PA_chymotrypsin"/>
</dbReference>
<dbReference type="KEGG" id="erz:ER308_17670"/>
<gene>
    <name evidence="7" type="ORF">ER308_17670</name>
</gene>
<accession>A0A411YJF4</accession>
<dbReference type="AlphaFoldDB" id="A0A411YJF4"/>
<dbReference type="EMBL" id="CP036402">
    <property type="protein sequence ID" value="QBI21216.1"/>
    <property type="molecule type" value="Genomic_DNA"/>
</dbReference>
<feature type="compositionally biased region" description="Acidic residues" evidence="4">
    <location>
        <begin position="399"/>
        <end position="423"/>
    </location>
</feature>
<feature type="transmembrane region" description="Helical" evidence="5">
    <location>
        <begin position="30"/>
        <end position="53"/>
    </location>
</feature>
<evidence type="ECO:0000259" key="6">
    <source>
        <dbReference type="PROSITE" id="PS50106"/>
    </source>
</evidence>
<dbReference type="SMART" id="SM00228">
    <property type="entry name" value="PDZ"/>
    <property type="match status" value="1"/>
</dbReference>
<evidence type="ECO:0000256" key="2">
    <source>
        <dbReference type="ARBA" id="ARBA00022670"/>
    </source>
</evidence>
<feature type="region of interest" description="Disordered" evidence="4">
    <location>
        <begin position="107"/>
        <end position="131"/>
    </location>
</feature>
<evidence type="ECO:0000313" key="7">
    <source>
        <dbReference type="EMBL" id="QBI21216.1"/>
    </source>
</evidence>
<dbReference type="InterPro" id="IPR036034">
    <property type="entry name" value="PDZ_sf"/>
</dbReference>
<evidence type="ECO:0000256" key="3">
    <source>
        <dbReference type="ARBA" id="ARBA00022801"/>
    </source>
</evidence>
<protein>
    <submittedName>
        <fullName evidence="7">PDZ domain-containing protein</fullName>
    </submittedName>
</protein>
<keyword evidence="5" id="KW-1133">Transmembrane helix</keyword>
<organism evidence="7 8">
    <name type="scientific">Egibacter rhizosphaerae</name>
    <dbReference type="NCBI Taxonomy" id="1670831"/>
    <lineage>
        <taxon>Bacteria</taxon>
        <taxon>Bacillati</taxon>
        <taxon>Actinomycetota</taxon>
        <taxon>Nitriliruptoria</taxon>
        <taxon>Egibacterales</taxon>
        <taxon>Egibacteraceae</taxon>
        <taxon>Egibacter</taxon>
    </lineage>
</organism>
<evidence type="ECO:0000313" key="8">
    <source>
        <dbReference type="Proteomes" id="UP000291469"/>
    </source>
</evidence>
<dbReference type="InterPro" id="IPR051201">
    <property type="entry name" value="Chloro_Bact_Ser_Proteases"/>
</dbReference>
<keyword evidence="2" id="KW-0645">Protease</keyword>
<keyword evidence="8" id="KW-1185">Reference proteome</keyword>
<keyword evidence="3" id="KW-0378">Hydrolase</keyword>
<dbReference type="GO" id="GO:0006508">
    <property type="term" value="P:proteolysis"/>
    <property type="evidence" value="ECO:0007669"/>
    <property type="project" value="UniProtKB-KW"/>
</dbReference>
<dbReference type="OrthoDB" id="9758917at2"/>
<evidence type="ECO:0000256" key="1">
    <source>
        <dbReference type="ARBA" id="ARBA00010541"/>
    </source>
</evidence>
<keyword evidence="5" id="KW-0472">Membrane</keyword>
<feature type="region of interest" description="Disordered" evidence="4">
    <location>
        <begin position="60"/>
        <end position="86"/>
    </location>
</feature>
<dbReference type="CDD" id="cd06779">
    <property type="entry name" value="cpPDZ_Deg_HtrA-like"/>
    <property type="match status" value="1"/>
</dbReference>
<keyword evidence="5" id="KW-0812">Transmembrane</keyword>
<dbReference type="Gene3D" id="2.30.42.10">
    <property type="match status" value="1"/>
</dbReference>